<evidence type="ECO:0000313" key="2">
    <source>
        <dbReference type="Proteomes" id="UP000653644"/>
    </source>
</evidence>
<organism evidence="1 2">
    <name type="scientific">Streptomyces canarius</name>
    <dbReference type="NCBI Taxonomy" id="285453"/>
    <lineage>
        <taxon>Bacteria</taxon>
        <taxon>Bacillati</taxon>
        <taxon>Actinomycetota</taxon>
        <taxon>Actinomycetes</taxon>
        <taxon>Kitasatosporales</taxon>
        <taxon>Streptomycetaceae</taxon>
        <taxon>Streptomyces</taxon>
    </lineage>
</organism>
<comment type="caution">
    <text evidence="1">The sequence shown here is derived from an EMBL/GenBank/DDBJ whole genome shotgun (WGS) entry which is preliminary data.</text>
</comment>
<proteinExistence type="predicted"/>
<protein>
    <submittedName>
        <fullName evidence="1">Uncharacterized protein</fullName>
    </submittedName>
</protein>
<name>A0ABQ3DC97_9ACTN</name>
<keyword evidence="2" id="KW-1185">Reference proteome</keyword>
<dbReference type="EMBL" id="BMVN01000157">
    <property type="protein sequence ID" value="GHA78850.1"/>
    <property type="molecule type" value="Genomic_DNA"/>
</dbReference>
<reference evidence="2" key="1">
    <citation type="journal article" date="2019" name="Int. J. Syst. Evol. Microbiol.">
        <title>The Global Catalogue of Microorganisms (GCM) 10K type strain sequencing project: providing services to taxonomists for standard genome sequencing and annotation.</title>
        <authorList>
            <consortium name="The Broad Institute Genomics Platform"/>
            <consortium name="The Broad Institute Genome Sequencing Center for Infectious Disease"/>
            <person name="Wu L."/>
            <person name="Ma J."/>
        </authorList>
    </citation>
    <scope>NUCLEOTIDE SEQUENCE [LARGE SCALE GENOMIC DNA]</scope>
    <source>
        <strain evidence="2">JCM 4733</strain>
    </source>
</reference>
<gene>
    <name evidence="1" type="ORF">GCM10010345_94830</name>
</gene>
<accession>A0ABQ3DC97</accession>
<dbReference type="Proteomes" id="UP000653644">
    <property type="component" value="Unassembled WGS sequence"/>
</dbReference>
<sequence length="54" mass="5596">MRSVATVVDGYEDLDLDLDLGLDLGLDLDLDLDEIEFAGDSGRTTAAAHASSGA</sequence>
<evidence type="ECO:0000313" key="1">
    <source>
        <dbReference type="EMBL" id="GHA78850.1"/>
    </source>
</evidence>